<dbReference type="InterPro" id="IPR052709">
    <property type="entry name" value="Transposase-MT_Hybrid"/>
</dbReference>
<evidence type="ECO:0000313" key="3">
    <source>
        <dbReference type="EMBL" id="JAV02503.1"/>
    </source>
</evidence>
<dbReference type="PANTHER" id="PTHR46060:SF1">
    <property type="entry name" value="MARINER MOS1 TRANSPOSASE-LIKE PROTEIN"/>
    <property type="match status" value="1"/>
</dbReference>
<feature type="domain" description="Mos1 transposase HTH" evidence="2">
    <location>
        <begin position="9"/>
        <end position="53"/>
    </location>
</feature>
<dbReference type="AlphaFoldDB" id="A0A1L8D7R0"/>
<evidence type="ECO:0000259" key="2">
    <source>
        <dbReference type="Pfam" id="PF17906"/>
    </source>
</evidence>
<protein>
    <recommendedName>
        <fullName evidence="2">Mos1 transposase HTH domain-containing protein</fullName>
    </recommendedName>
</protein>
<sequence>MPNFKIEQRINIKFLVKLKYSAQESFNMLKEVYGDDCLSKSQAFEWHKKFRDGWESVEDGPRPGRPTTARSEENIERVREIMRENPTMSIKAISRMIEIPNESVRRIVKELRGDSWMAEKPRKKLKVEECDEFKD</sequence>
<dbReference type="Pfam" id="PF17906">
    <property type="entry name" value="HTH_48"/>
    <property type="match status" value="1"/>
</dbReference>
<organism evidence="3">
    <name type="scientific">Nyssomyia neivai</name>
    <dbReference type="NCBI Taxonomy" id="330878"/>
    <lineage>
        <taxon>Eukaryota</taxon>
        <taxon>Metazoa</taxon>
        <taxon>Ecdysozoa</taxon>
        <taxon>Arthropoda</taxon>
        <taxon>Hexapoda</taxon>
        <taxon>Insecta</taxon>
        <taxon>Pterygota</taxon>
        <taxon>Neoptera</taxon>
        <taxon>Endopterygota</taxon>
        <taxon>Diptera</taxon>
        <taxon>Nematocera</taxon>
        <taxon>Psychodoidea</taxon>
        <taxon>Psychodidae</taxon>
        <taxon>Nyssomyia</taxon>
    </lineage>
</organism>
<dbReference type="EMBL" id="GFDF01011581">
    <property type="protein sequence ID" value="JAV02503.1"/>
    <property type="molecule type" value="Transcribed_RNA"/>
</dbReference>
<proteinExistence type="predicted"/>
<feature type="region of interest" description="Disordered" evidence="1">
    <location>
        <begin position="54"/>
        <end position="73"/>
    </location>
</feature>
<dbReference type="PANTHER" id="PTHR46060">
    <property type="entry name" value="MARINER MOS1 TRANSPOSASE-LIKE PROTEIN"/>
    <property type="match status" value="1"/>
</dbReference>
<accession>A0A1L8D7R0</accession>
<reference evidence="3" key="1">
    <citation type="submission" date="2016-12" db="EMBL/GenBank/DDBJ databases">
        <title>An insight into the sialome and mialome of the sand fly, Nyssomyia neivai.</title>
        <authorList>
            <person name="Sebastian V."/>
            <person name="Goulart T.M."/>
            <person name="Oliveira W."/>
            <person name="Calvo E."/>
            <person name="Oliveira L.F."/>
            <person name="Pinto M.C."/>
            <person name="Rosselino A.M."/>
            <person name="Ribeiro J.M."/>
        </authorList>
    </citation>
    <scope>NUCLEOTIDE SEQUENCE</scope>
</reference>
<dbReference type="InterPro" id="IPR041426">
    <property type="entry name" value="Mos1_HTH"/>
</dbReference>
<dbReference type="Gene3D" id="1.10.10.1450">
    <property type="match status" value="1"/>
</dbReference>
<evidence type="ECO:0000256" key="1">
    <source>
        <dbReference type="SAM" id="MobiDB-lite"/>
    </source>
</evidence>
<name>A0A1L8D7R0_9DIPT</name>